<gene>
    <name evidence="2" type="ORF">HD593_004294</name>
</gene>
<dbReference type="PANTHER" id="PTHR30548:SF1">
    <property type="entry name" value="DEHYDRATASE SUBUNIT MJ0007-RELATED"/>
    <property type="match status" value="1"/>
</dbReference>
<comment type="caution">
    <text evidence="2">The sequence shown here is derived from an EMBL/GenBank/DDBJ whole genome shotgun (WGS) entry which is preliminary data.</text>
</comment>
<dbReference type="InterPro" id="IPR010327">
    <property type="entry name" value="FldB/FldC_alpha/beta"/>
</dbReference>
<accession>A0A7X0NU39</accession>
<dbReference type="EMBL" id="JACHMI010000001">
    <property type="protein sequence ID" value="MBB6549499.1"/>
    <property type="molecule type" value="Genomic_DNA"/>
</dbReference>
<name>A0A7X0NU39_9ACTN</name>
<evidence type="ECO:0008006" key="4">
    <source>
        <dbReference type="Google" id="ProtNLM"/>
    </source>
</evidence>
<proteinExistence type="inferred from homology"/>
<evidence type="ECO:0000256" key="1">
    <source>
        <dbReference type="ARBA" id="ARBA00005806"/>
    </source>
</evidence>
<reference evidence="2 3" key="1">
    <citation type="submission" date="2020-08" db="EMBL/GenBank/DDBJ databases">
        <title>Sequencing the genomes of 1000 actinobacteria strains.</title>
        <authorList>
            <person name="Klenk H.-P."/>
        </authorList>
    </citation>
    <scope>NUCLEOTIDE SEQUENCE [LARGE SCALE GENOMIC DNA]</scope>
    <source>
        <strain evidence="2 3">DSM 43768</strain>
    </source>
</reference>
<dbReference type="Proteomes" id="UP000565579">
    <property type="component" value="Unassembled WGS sequence"/>
</dbReference>
<dbReference type="GO" id="GO:0016836">
    <property type="term" value="F:hydro-lyase activity"/>
    <property type="evidence" value="ECO:0007669"/>
    <property type="project" value="UniProtKB-ARBA"/>
</dbReference>
<dbReference type="RefSeq" id="WP_185103908.1">
    <property type="nucleotide sequence ID" value="NZ_BAAAXY010000039.1"/>
</dbReference>
<keyword evidence="3" id="KW-1185">Reference proteome</keyword>
<organism evidence="2 3">
    <name type="scientific">Nonomuraea rubra</name>
    <dbReference type="NCBI Taxonomy" id="46180"/>
    <lineage>
        <taxon>Bacteria</taxon>
        <taxon>Bacillati</taxon>
        <taxon>Actinomycetota</taxon>
        <taxon>Actinomycetes</taxon>
        <taxon>Streptosporangiales</taxon>
        <taxon>Streptosporangiaceae</taxon>
        <taxon>Nonomuraea</taxon>
    </lineage>
</organism>
<evidence type="ECO:0000313" key="2">
    <source>
        <dbReference type="EMBL" id="MBB6549499.1"/>
    </source>
</evidence>
<dbReference type="PANTHER" id="PTHR30548">
    <property type="entry name" value="2-HYDROXYGLUTARYL-COA DEHYDRATASE, D-COMPONENT-RELATED"/>
    <property type="match status" value="1"/>
</dbReference>
<sequence>MKRLATATEASRYQREWFAGLRARVAGGEPLAVVNADVPHEIFRAMDIPYVVSQWWASVIAAKQRSGHYLELLRQRGLPDHSEQYNALTLASALDPDEGPWGGLPKPAIVVGDASGDVTRKIFDLWGREPGVTFYPLESAAGNEVPANWWELMPHRWEQAIGPARLDLLTAELENLVRFLETTTGRRFRESRFREVMALVNEQEEWNRRTRDLIARTRPAPISVADGIPGVMLPQWHRGTEWARDAARRFHDEVRERVDAGHAVCPGERARLMWIGRGLWYDMGFYQRFQDEYGAVFVWSMYLAIAADGYIRYGDDPMRALAARFAAFTDQLYTPPWSSEWYVKEARLHGIDGVVHLVSDDPRGSYFTARALESAGFPVIEIEADNVDARTYDGDRVAARIGHWLEDAVLR</sequence>
<evidence type="ECO:0000313" key="3">
    <source>
        <dbReference type="Proteomes" id="UP000565579"/>
    </source>
</evidence>
<dbReference type="Pfam" id="PF06050">
    <property type="entry name" value="HGD-D"/>
    <property type="match status" value="1"/>
</dbReference>
<protein>
    <recommendedName>
        <fullName evidence="4">2-hydroxyacyl-CoA dehydratase</fullName>
    </recommendedName>
</protein>
<comment type="similarity">
    <text evidence="1">Belongs to the FldB/FldC dehydratase alpha/beta subunit family.</text>
</comment>
<dbReference type="Gene3D" id="3.40.50.11900">
    <property type="match status" value="1"/>
</dbReference>
<dbReference type="AlphaFoldDB" id="A0A7X0NU39"/>